<evidence type="ECO:0000259" key="16">
    <source>
        <dbReference type="Pfam" id="PF00482"/>
    </source>
</evidence>
<keyword evidence="4 14" id="KW-0813">Transport</keyword>
<dbReference type="PRINTS" id="PR00812">
    <property type="entry name" value="BCTERIALGSPF"/>
</dbReference>
<evidence type="ECO:0000256" key="13">
    <source>
        <dbReference type="ARBA" id="ARBA00030750"/>
    </source>
</evidence>
<evidence type="ECO:0000256" key="12">
    <source>
        <dbReference type="ARBA" id="ARBA00023136"/>
    </source>
</evidence>
<dbReference type="EMBL" id="JRUQ01000028">
    <property type="protein sequence ID" value="KGT94400.1"/>
    <property type="molecule type" value="Genomic_DNA"/>
</dbReference>
<dbReference type="InterPro" id="IPR018076">
    <property type="entry name" value="T2SS_GspF_dom"/>
</dbReference>
<keyword evidence="9" id="KW-0106">Calcium</keyword>
<evidence type="ECO:0000256" key="2">
    <source>
        <dbReference type="ARBA" id="ARBA00004429"/>
    </source>
</evidence>
<comment type="caution">
    <text evidence="17">The sequence shown here is derived from an EMBL/GenBank/DDBJ whole genome shotgun (WGS) entry which is preliminary data.</text>
</comment>
<keyword evidence="11 15" id="KW-1133">Transmembrane helix</keyword>
<evidence type="ECO:0000256" key="9">
    <source>
        <dbReference type="ARBA" id="ARBA00022837"/>
    </source>
</evidence>
<dbReference type="InterPro" id="IPR042094">
    <property type="entry name" value="T2SS_GspF_sf"/>
</dbReference>
<dbReference type="GO" id="GO:0015628">
    <property type="term" value="P:protein secretion by the type II secretion system"/>
    <property type="evidence" value="ECO:0007669"/>
    <property type="project" value="InterPro"/>
</dbReference>
<gene>
    <name evidence="17" type="ORF">NG99_09625</name>
</gene>
<keyword evidence="5" id="KW-1003">Cell membrane</keyword>
<feature type="domain" description="Type II secretion system protein GspF" evidence="16">
    <location>
        <begin position="268"/>
        <end position="389"/>
    </location>
</feature>
<comment type="function">
    <text evidence="1">Component of the type II secretion system inner membrane complex required for the energy-dependent secretion of extracellular factors such as proteases and toxins from the periplasm.</text>
</comment>
<dbReference type="STRING" id="371042.NG99_09625"/>
<dbReference type="eggNOG" id="COG1459">
    <property type="taxonomic scope" value="Bacteria"/>
</dbReference>
<comment type="similarity">
    <text evidence="3 14">Belongs to the GSP F family.</text>
</comment>
<evidence type="ECO:0000256" key="3">
    <source>
        <dbReference type="ARBA" id="ARBA00005745"/>
    </source>
</evidence>
<comment type="subcellular location">
    <subcellularLocation>
        <location evidence="2 14">Cell inner membrane</location>
        <topology evidence="2 14">Multi-pass membrane protein</topology>
    </subcellularLocation>
</comment>
<evidence type="ECO:0000256" key="11">
    <source>
        <dbReference type="ARBA" id="ARBA00022989"/>
    </source>
</evidence>
<evidence type="ECO:0000256" key="5">
    <source>
        <dbReference type="ARBA" id="ARBA00022475"/>
    </source>
</evidence>
<protein>
    <recommendedName>
        <fullName evidence="13">General secretion pathway protein F</fullName>
    </recommendedName>
</protein>
<feature type="transmembrane region" description="Helical" evidence="15">
    <location>
        <begin position="217"/>
        <end position="236"/>
    </location>
</feature>
<evidence type="ECO:0000256" key="7">
    <source>
        <dbReference type="ARBA" id="ARBA00022692"/>
    </source>
</evidence>
<keyword evidence="7 14" id="KW-0812">Transmembrane</keyword>
<dbReference type="PROSITE" id="PS00874">
    <property type="entry name" value="T2SP_F"/>
    <property type="match status" value="1"/>
</dbReference>
<dbReference type="RefSeq" id="WP_034891485.1">
    <property type="nucleotide sequence ID" value="NZ_JRUQ01000028.1"/>
</dbReference>
<dbReference type="AlphaFoldDB" id="A0A0A3Z6C2"/>
<feature type="transmembrane region" description="Helical" evidence="15">
    <location>
        <begin position="163"/>
        <end position="186"/>
    </location>
</feature>
<evidence type="ECO:0000256" key="1">
    <source>
        <dbReference type="ARBA" id="ARBA00002684"/>
    </source>
</evidence>
<keyword evidence="8" id="KW-0479">Metal-binding</keyword>
<keyword evidence="18" id="KW-1185">Reference proteome</keyword>
<dbReference type="Gene3D" id="1.20.81.30">
    <property type="entry name" value="Type II secretion system (T2SS), domain F"/>
    <property type="match status" value="2"/>
</dbReference>
<evidence type="ECO:0000256" key="6">
    <source>
        <dbReference type="ARBA" id="ARBA00022519"/>
    </source>
</evidence>
<dbReference type="Proteomes" id="UP000030351">
    <property type="component" value="Unassembled WGS sequence"/>
</dbReference>
<dbReference type="PANTHER" id="PTHR30012">
    <property type="entry name" value="GENERAL SECRETION PATHWAY PROTEIN"/>
    <property type="match status" value="1"/>
</dbReference>
<dbReference type="PANTHER" id="PTHR30012:SF0">
    <property type="entry name" value="TYPE II SECRETION SYSTEM PROTEIN F-RELATED"/>
    <property type="match status" value="1"/>
</dbReference>
<accession>A0A0A3Z6C2</accession>
<dbReference type="GO" id="GO:0046872">
    <property type="term" value="F:metal ion binding"/>
    <property type="evidence" value="ECO:0007669"/>
    <property type="project" value="UniProtKB-KW"/>
</dbReference>
<dbReference type="InterPro" id="IPR003004">
    <property type="entry name" value="GspF/PilC"/>
</dbReference>
<name>A0A0A3Z6C2_9GAMM</name>
<feature type="transmembrane region" description="Helical" evidence="15">
    <location>
        <begin position="370"/>
        <end position="391"/>
    </location>
</feature>
<dbReference type="OrthoDB" id="9805682at2"/>
<dbReference type="GO" id="GO:0015627">
    <property type="term" value="C:type II protein secretion system complex"/>
    <property type="evidence" value="ECO:0007669"/>
    <property type="project" value="InterPro"/>
</dbReference>
<evidence type="ECO:0000256" key="15">
    <source>
        <dbReference type="SAM" id="Phobius"/>
    </source>
</evidence>
<dbReference type="Pfam" id="PF00482">
    <property type="entry name" value="T2SSF"/>
    <property type="match status" value="2"/>
</dbReference>
<dbReference type="NCBIfam" id="TIGR02120">
    <property type="entry name" value="GspF"/>
    <property type="match status" value="1"/>
</dbReference>
<dbReference type="InterPro" id="IPR001992">
    <property type="entry name" value="T2SS_GspF/T4SS_PilC_CS"/>
</dbReference>
<dbReference type="FunFam" id="1.20.81.30:FF:000001">
    <property type="entry name" value="Type II secretion system protein F"/>
    <property type="match status" value="2"/>
</dbReference>
<keyword evidence="12 15" id="KW-0472">Membrane</keyword>
<reference evidence="17 18" key="1">
    <citation type="submission" date="2014-10" db="EMBL/GenBank/DDBJ databases">
        <title>Genome sequence of Erwinia typographi M043b.</title>
        <authorList>
            <person name="Chan K.-G."/>
            <person name="Tan W.-S."/>
        </authorList>
    </citation>
    <scope>NUCLEOTIDE SEQUENCE [LARGE SCALE GENOMIC DNA]</scope>
    <source>
        <strain evidence="17 18">M043b</strain>
    </source>
</reference>
<feature type="domain" description="Type II secretion system protein GspF" evidence="16">
    <location>
        <begin position="65"/>
        <end position="187"/>
    </location>
</feature>
<organism evidence="17 18">
    <name type="scientific">Erwinia typographi</name>
    <dbReference type="NCBI Taxonomy" id="371042"/>
    <lineage>
        <taxon>Bacteria</taxon>
        <taxon>Pseudomonadati</taxon>
        <taxon>Pseudomonadota</taxon>
        <taxon>Gammaproteobacteria</taxon>
        <taxon>Enterobacterales</taxon>
        <taxon>Erwiniaceae</taxon>
        <taxon>Erwinia</taxon>
    </lineage>
</organism>
<evidence type="ECO:0000256" key="14">
    <source>
        <dbReference type="RuleBase" id="RU003923"/>
    </source>
</evidence>
<evidence type="ECO:0000256" key="4">
    <source>
        <dbReference type="ARBA" id="ARBA00022448"/>
    </source>
</evidence>
<evidence type="ECO:0000313" key="17">
    <source>
        <dbReference type="EMBL" id="KGT94400.1"/>
    </source>
</evidence>
<sequence length="398" mass="43327">MEKFSYEALSQEGKTCRGRLLAATLSDARQQLREKGLAVITLKKTAKVELFSGSSLSARDLALVTRQLATLIAASLPVDEAVRIVAQQSDKKSVKKIFTQLRGKVQEGHSLATALATFPKVFGRMYCAMVAAGETSGHLPLVLQRLATNEEQSQKLKGKIMQAMIYPIVLTVVACGVIAILLTAVVPKVIEQFITMKQALPLSTRALLGCSDFLRDYGLALSGGVALVVVGNALWLRNPARMLRRHRQHLSWPLIGRVIRSISTASYARTLSILNASAVPLLEAMRISASVVGNDYARQQLNEAEEKVREGGKFHQALSATGLFPPMMLHMVAAGEQSGSLDEMLERSAHIQEEQLSHNITLAVALFEPLLVVTMASIVLFIILAILQPILQLNEMIG</sequence>
<keyword evidence="6" id="KW-0997">Cell inner membrane</keyword>
<keyword evidence="10" id="KW-0653">Protein transport</keyword>
<proteinExistence type="inferred from homology"/>
<dbReference type="GO" id="GO:0005886">
    <property type="term" value="C:plasma membrane"/>
    <property type="evidence" value="ECO:0007669"/>
    <property type="project" value="UniProtKB-SubCell"/>
</dbReference>
<evidence type="ECO:0000256" key="10">
    <source>
        <dbReference type="ARBA" id="ARBA00022927"/>
    </source>
</evidence>
<evidence type="ECO:0000256" key="8">
    <source>
        <dbReference type="ARBA" id="ARBA00022723"/>
    </source>
</evidence>
<dbReference type="InterPro" id="IPR011850">
    <property type="entry name" value="T2SS_GspF"/>
</dbReference>
<evidence type="ECO:0000313" key="18">
    <source>
        <dbReference type="Proteomes" id="UP000030351"/>
    </source>
</evidence>